<sequence>MLQALIFDVDGTLADTEDAHRAAFNAAFAQAGLDWYWSEALYTRLLQVAGGKERIMHYWRMADPDEARSMRARTMVDRLHALKTRLYAEQVEGGRLPLRPGMLRLIREAHAAGMPMAIATTTTPANVDALLRAPFGPDWRRLFKAICDGATVAQKKPAPDIYHAALRGLGLPAYACLAFEDSEHGLRAATAAGIPTIVTPTAYTALHSFAGALLVLPHLGDPGQTMGQHIAGADHRWVDLDALAHWHEGTLFEAS</sequence>
<dbReference type="Pfam" id="PF00702">
    <property type="entry name" value="Hydrolase"/>
    <property type="match status" value="1"/>
</dbReference>
<dbReference type="PANTHER" id="PTHR42896:SF2">
    <property type="entry name" value="CBBY-LIKE PROTEIN"/>
    <property type="match status" value="1"/>
</dbReference>
<dbReference type="InterPro" id="IPR006439">
    <property type="entry name" value="HAD-SF_hydro_IA"/>
</dbReference>
<gene>
    <name evidence="1" type="ORF">SAMN06295970_10270</name>
</gene>
<reference evidence="1 2" key="1">
    <citation type="submission" date="2017-05" db="EMBL/GenBank/DDBJ databases">
        <authorList>
            <person name="Varghese N."/>
            <person name="Submissions S."/>
        </authorList>
    </citation>
    <scope>NUCLEOTIDE SEQUENCE [LARGE SCALE GENOMIC DNA]</scope>
    <source>
        <strain evidence="1 2">DSM 26001</strain>
    </source>
</reference>
<dbReference type="SFLD" id="SFLDG01129">
    <property type="entry name" value="C1.5:_HAD__Beta-PGM__Phosphata"/>
    <property type="match status" value="1"/>
</dbReference>
<dbReference type="CDD" id="cd07528">
    <property type="entry name" value="HAD_CbbY-like"/>
    <property type="match status" value="1"/>
</dbReference>
<dbReference type="Proteomes" id="UP001158049">
    <property type="component" value="Unassembled WGS sequence"/>
</dbReference>
<comment type="caution">
    <text evidence="1">The sequence shown here is derived from an EMBL/GenBank/DDBJ whole genome shotgun (WGS) entry which is preliminary data.</text>
</comment>
<dbReference type="Gene3D" id="1.10.150.240">
    <property type="entry name" value="Putative phosphatase, domain 2"/>
    <property type="match status" value="1"/>
</dbReference>
<evidence type="ECO:0000313" key="2">
    <source>
        <dbReference type="Proteomes" id="UP001158049"/>
    </source>
</evidence>
<dbReference type="NCBIfam" id="TIGR01509">
    <property type="entry name" value="HAD-SF-IA-v3"/>
    <property type="match status" value="1"/>
</dbReference>
<dbReference type="Gene3D" id="3.40.50.1000">
    <property type="entry name" value="HAD superfamily/HAD-like"/>
    <property type="match status" value="1"/>
</dbReference>
<dbReference type="InterPro" id="IPR044999">
    <property type="entry name" value="CbbY-like"/>
</dbReference>
<dbReference type="SUPFAM" id="SSF56784">
    <property type="entry name" value="HAD-like"/>
    <property type="match status" value="1"/>
</dbReference>
<dbReference type="SFLD" id="SFLDG01135">
    <property type="entry name" value="C1.5.6:_HAD__Beta-PGM__Phospha"/>
    <property type="match status" value="1"/>
</dbReference>
<keyword evidence="2" id="KW-1185">Reference proteome</keyword>
<dbReference type="PANTHER" id="PTHR42896">
    <property type="entry name" value="XYLULOSE-1,5-BISPHOSPHATE (XUBP) PHOSPHATASE"/>
    <property type="match status" value="1"/>
</dbReference>
<dbReference type="InterPro" id="IPR036412">
    <property type="entry name" value="HAD-like_sf"/>
</dbReference>
<dbReference type="SFLD" id="SFLDS00003">
    <property type="entry name" value="Haloacid_Dehalogenase"/>
    <property type="match status" value="1"/>
</dbReference>
<organism evidence="1 2">
    <name type="scientific">Noviherbaspirillum suwonense</name>
    <dbReference type="NCBI Taxonomy" id="1224511"/>
    <lineage>
        <taxon>Bacteria</taxon>
        <taxon>Pseudomonadati</taxon>
        <taxon>Pseudomonadota</taxon>
        <taxon>Betaproteobacteria</taxon>
        <taxon>Burkholderiales</taxon>
        <taxon>Oxalobacteraceae</taxon>
        <taxon>Noviherbaspirillum</taxon>
    </lineage>
</organism>
<dbReference type="InterPro" id="IPR023214">
    <property type="entry name" value="HAD_sf"/>
</dbReference>
<accession>A0ABY1PV94</accession>
<name>A0ABY1PV94_9BURK</name>
<protein>
    <submittedName>
        <fullName evidence="1">Haloacid dehalogenase superfamily, subfamily IA, variant 3 with third motif having DD or ED</fullName>
    </submittedName>
</protein>
<proteinExistence type="predicted"/>
<dbReference type="EMBL" id="FXUL01000002">
    <property type="protein sequence ID" value="SMP47702.1"/>
    <property type="molecule type" value="Genomic_DNA"/>
</dbReference>
<dbReference type="SFLD" id="SFLDF00035">
    <property type="entry name" value="phosphoglycolate_phosphatase"/>
    <property type="match status" value="1"/>
</dbReference>
<dbReference type="InterPro" id="IPR023198">
    <property type="entry name" value="PGP-like_dom2"/>
</dbReference>
<evidence type="ECO:0000313" key="1">
    <source>
        <dbReference type="EMBL" id="SMP47702.1"/>
    </source>
</evidence>